<evidence type="ECO:0000256" key="2">
    <source>
        <dbReference type="ARBA" id="ARBA00022801"/>
    </source>
</evidence>
<dbReference type="SUPFAM" id="SSF160467">
    <property type="entry name" value="PH0987 N-terminal domain-like"/>
    <property type="match status" value="1"/>
</dbReference>
<evidence type="ECO:0000256" key="3">
    <source>
        <dbReference type="ARBA" id="ARBA00022840"/>
    </source>
</evidence>
<dbReference type="GO" id="GO:0017168">
    <property type="term" value="F:5-oxoprolinase (ATP-hydrolyzing) activity"/>
    <property type="evidence" value="ECO:0007669"/>
    <property type="project" value="UniProtKB-EC"/>
</dbReference>
<evidence type="ECO:0000313" key="5">
    <source>
        <dbReference type="EMBL" id="TNB48728.1"/>
    </source>
</evidence>
<sequence length="239" mass="25818">MVRIKPAGDQAVTIEFGDSIDEAVSARVITLERSLKNDPLAGITETVPTYRSLLVFYDPMVLSGRDLARHLEARVDAATTPGTADARHFTVPVCYRGADALDLYAVAAERGMDPDDVVALHTGATFRVFMIGFAPGFAYLGGLPEALETPRLAEPRQRVPAGAVGIGGRQAAINSLPGPSGWRYIGRTPLRLFDPERSDPAFFRAGDIIRFAAIPPEEMADLDRRAALGEMIVEAEAPW</sequence>
<dbReference type="PANTHER" id="PTHR34698:SF2">
    <property type="entry name" value="5-OXOPROLINASE SUBUNIT B"/>
    <property type="match status" value="1"/>
</dbReference>
<dbReference type="AlphaFoldDB" id="A0A5C4JTN2"/>
<dbReference type="SUPFAM" id="SSF50891">
    <property type="entry name" value="Cyclophilin-like"/>
    <property type="match status" value="1"/>
</dbReference>
<keyword evidence="2 5" id="KW-0378">Hydrolase</keyword>
<gene>
    <name evidence="5" type="primary">pxpB</name>
    <name evidence="5" type="ORF">FF124_06270</name>
</gene>
<proteinExistence type="predicted"/>
<reference evidence="5 6" key="1">
    <citation type="submission" date="2019-06" db="EMBL/GenBank/DDBJ databases">
        <title>Martelella lutilitoris sp. nov., isolated from a tidal mudflat.</title>
        <authorList>
            <person name="Kim Y.-J."/>
        </authorList>
    </citation>
    <scope>NUCLEOTIDE SEQUENCE [LARGE SCALE GENOMIC DNA]</scope>
    <source>
        <strain evidence="5 6">GH2-6</strain>
    </source>
</reference>
<evidence type="ECO:0000259" key="4">
    <source>
        <dbReference type="SMART" id="SM00796"/>
    </source>
</evidence>
<dbReference type="NCBIfam" id="TIGR00370">
    <property type="entry name" value="5-oxoprolinase subunit PxpB"/>
    <property type="match status" value="1"/>
</dbReference>
<keyword evidence="6" id="KW-1185">Reference proteome</keyword>
<dbReference type="PANTHER" id="PTHR34698">
    <property type="entry name" value="5-OXOPROLINASE SUBUNIT B"/>
    <property type="match status" value="1"/>
</dbReference>
<dbReference type="InterPro" id="IPR010016">
    <property type="entry name" value="PxpB"/>
</dbReference>
<keyword evidence="1" id="KW-0547">Nucleotide-binding</keyword>
<dbReference type="Gene3D" id="3.30.1360.40">
    <property type="match status" value="1"/>
</dbReference>
<comment type="caution">
    <text evidence="5">The sequence shown here is derived from an EMBL/GenBank/DDBJ whole genome shotgun (WGS) entry which is preliminary data.</text>
</comment>
<dbReference type="EC" id="3.5.2.9" evidence="5"/>
<evidence type="ECO:0000256" key="1">
    <source>
        <dbReference type="ARBA" id="ARBA00022741"/>
    </source>
</evidence>
<dbReference type="EMBL" id="VCLB01000003">
    <property type="protein sequence ID" value="TNB48728.1"/>
    <property type="molecule type" value="Genomic_DNA"/>
</dbReference>
<dbReference type="Proteomes" id="UP000307874">
    <property type="component" value="Unassembled WGS sequence"/>
</dbReference>
<evidence type="ECO:0000313" key="6">
    <source>
        <dbReference type="Proteomes" id="UP000307874"/>
    </source>
</evidence>
<accession>A0A5C4JTN2</accession>
<dbReference type="SMART" id="SM00796">
    <property type="entry name" value="AHS1"/>
    <property type="match status" value="1"/>
</dbReference>
<organism evidence="5 6">
    <name type="scientific">Martelella lutilitoris</name>
    <dbReference type="NCBI Taxonomy" id="2583532"/>
    <lineage>
        <taxon>Bacteria</taxon>
        <taxon>Pseudomonadati</taxon>
        <taxon>Pseudomonadota</taxon>
        <taxon>Alphaproteobacteria</taxon>
        <taxon>Hyphomicrobiales</taxon>
        <taxon>Aurantimonadaceae</taxon>
        <taxon>Martelella</taxon>
    </lineage>
</organism>
<dbReference type="InterPro" id="IPR029000">
    <property type="entry name" value="Cyclophilin-like_dom_sf"/>
</dbReference>
<feature type="domain" description="Carboxyltransferase" evidence="4">
    <location>
        <begin position="2"/>
        <end position="203"/>
    </location>
</feature>
<dbReference type="GO" id="GO:0005524">
    <property type="term" value="F:ATP binding"/>
    <property type="evidence" value="ECO:0007669"/>
    <property type="project" value="UniProtKB-KW"/>
</dbReference>
<keyword evidence="3" id="KW-0067">ATP-binding</keyword>
<protein>
    <submittedName>
        <fullName evidence="5">5-oxoprolinase subunit PxpB</fullName>
        <ecNumber evidence="5">3.5.2.9</ecNumber>
    </submittedName>
</protein>
<dbReference type="Pfam" id="PF02682">
    <property type="entry name" value="CT_C_D"/>
    <property type="match status" value="1"/>
</dbReference>
<dbReference type="OrthoDB" id="9768696at2"/>
<dbReference type="InterPro" id="IPR003833">
    <property type="entry name" value="CT_C_D"/>
</dbReference>
<name>A0A5C4JTN2_9HYPH</name>
<dbReference type="Gene3D" id="2.40.100.10">
    <property type="entry name" value="Cyclophilin-like"/>
    <property type="match status" value="1"/>
</dbReference>